<accession>A0A1V9YWR5</accession>
<evidence type="ECO:0000256" key="2">
    <source>
        <dbReference type="SAM" id="SignalP"/>
    </source>
</evidence>
<comment type="caution">
    <text evidence="4">The sequence shown here is derived from an EMBL/GenBank/DDBJ whole genome shotgun (WGS) entry which is preliminary data.</text>
</comment>
<dbReference type="OrthoDB" id="78840at2759"/>
<dbReference type="InterPro" id="IPR000254">
    <property type="entry name" value="CBD"/>
</dbReference>
<dbReference type="AlphaFoldDB" id="A0A1V9YWR5"/>
<reference evidence="4 5" key="1">
    <citation type="journal article" date="2014" name="Genome Biol. Evol.">
        <title>The secreted proteins of Achlya hypogyna and Thraustotheca clavata identify the ancestral oomycete secretome and reveal gene acquisitions by horizontal gene transfer.</title>
        <authorList>
            <person name="Misner I."/>
            <person name="Blouin N."/>
            <person name="Leonard G."/>
            <person name="Richards T.A."/>
            <person name="Lane C.E."/>
        </authorList>
    </citation>
    <scope>NUCLEOTIDE SEQUENCE [LARGE SCALE GENOMIC DNA]</scope>
    <source>
        <strain evidence="4 5">ATCC 48635</strain>
    </source>
</reference>
<sequence>MQFRHLAFFLAATAAAASEHHHHHRHHHRHHADAEGCTNVSVQGDATYCINGNICGGNGDQCPKKGDVAVADCHSNLKSYTNGGKCVAPADGKCQVIATGAKGCVFGEAPPATPAPTTPAGCTNVSVEGDGTYCITGPICSGTSGGGACPKKGDPVVANCVSNIPSYVTGGVCSAPKDASCQKLKTGAYGCTFGAKEAEQAMAATADEGCTNVSVQGDATYCINGPICSGTSGGGACPKKGDRAVANCVSTIHSFLPGGTCAAPKDAQCIQLPGSKAFGCSFWGKGMELEMAAPEEEVAAETVQGCTNVSVEGDATYCVEGNICGANGDQCPKKGAVAVANCVAGIPSFANGKCALAQDATCGTVKSGAKGCILGRGASPTVAPTPAPAGGNQQCAENWSQCNGQNWPFGVCCKNAGWKCVKHNDYYSQCVPN</sequence>
<dbReference type="PROSITE" id="PS51164">
    <property type="entry name" value="CBM1_2"/>
    <property type="match status" value="1"/>
</dbReference>
<gene>
    <name evidence="4" type="ORF">ACHHYP_05685</name>
</gene>
<evidence type="ECO:0000313" key="4">
    <source>
        <dbReference type="EMBL" id="OQR90249.1"/>
    </source>
</evidence>
<evidence type="ECO:0000313" key="5">
    <source>
        <dbReference type="Proteomes" id="UP000243579"/>
    </source>
</evidence>
<feature type="signal peptide" evidence="2">
    <location>
        <begin position="1"/>
        <end position="18"/>
    </location>
</feature>
<proteinExistence type="predicted"/>
<dbReference type="Proteomes" id="UP000243579">
    <property type="component" value="Unassembled WGS sequence"/>
</dbReference>
<dbReference type="GO" id="GO:0005975">
    <property type="term" value="P:carbohydrate metabolic process"/>
    <property type="evidence" value="ECO:0007669"/>
    <property type="project" value="InterPro"/>
</dbReference>
<dbReference type="GO" id="GO:0030248">
    <property type="term" value="F:cellulose binding"/>
    <property type="evidence" value="ECO:0007669"/>
    <property type="project" value="InterPro"/>
</dbReference>
<keyword evidence="1 2" id="KW-0732">Signal</keyword>
<protein>
    <recommendedName>
        <fullName evidence="3">CBM1 domain-containing protein</fullName>
    </recommendedName>
</protein>
<keyword evidence="5" id="KW-1185">Reference proteome</keyword>
<name>A0A1V9YWR5_ACHHY</name>
<evidence type="ECO:0000256" key="1">
    <source>
        <dbReference type="ARBA" id="ARBA00022729"/>
    </source>
</evidence>
<feature type="chain" id="PRO_5012212856" description="CBM1 domain-containing protein" evidence="2">
    <location>
        <begin position="19"/>
        <end position="433"/>
    </location>
</feature>
<organism evidence="4 5">
    <name type="scientific">Achlya hypogyna</name>
    <name type="common">Oomycete</name>
    <name type="synonym">Protoachlya hypogyna</name>
    <dbReference type="NCBI Taxonomy" id="1202772"/>
    <lineage>
        <taxon>Eukaryota</taxon>
        <taxon>Sar</taxon>
        <taxon>Stramenopiles</taxon>
        <taxon>Oomycota</taxon>
        <taxon>Saprolegniomycetes</taxon>
        <taxon>Saprolegniales</taxon>
        <taxon>Achlyaceae</taxon>
        <taxon>Achlya</taxon>
    </lineage>
</organism>
<feature type="domain" description="CBM1" evidence="3">
    <location>
        <begin position="394"/>
        <end position="431"/>
    </location>
</feature>
<dbReference type="GO" id="GO:0005576">
    <property type="term" value="C:extracellular region"/>
    <property type="evidence" value="ECO:0007669"/>
    <property type="project" value="InterPro"/>
</dbReference>
<dbReference type="EMBL" id="JNBR01000650">
    <property type="protein sequence ID" value="OQR90249.1"/>
    <property type="molecule type" value="Genomic_DNA"/>
</dbReference>
<dbReference type="SMART" id="SM00236">
    <property type="entry name" value="fCBD"/>
    <property type="match status" value="1"/>
</dbReference>
<evidence type="ECO:0000259" key="3">
    <source>
        <dbReference type="PROSITE" id="PS51164"/>
    </source>
</evidence>